<evidence type="ECO:0000259" key="7">
    <source>
        <dbReference type="Pfam" id="PF00933"/>
    </source>
</evidence>
<proteinExistence type="inferred from homology"/>
<keyword evidence="5" id="KW-0326">Glycosidase</keyword>
<dbReference type="InterPro" id="IPR050226">
    <property type="entry name" value="NagZ_Beta-hexosaminidase"/>
</dbReference>
<accession>U2R9Y2</accession>
<dbReference type="GO" id="GO:0009254">
    <property type="term" value="P:peptidoglycan turnover"/>
    <property type="evidence" value="ECO:0007669"/>
    <property type="project" value="TreeGrafter"/>
</dbReference>
<comment type="similarity">
    <text evidence="2">Belongs to the glycosyl hydrolase 3 family.</text>
</comment>
<dbReference type="OrthoDB" id="9805821at2"/>
<feature type="compositionally biased region" description="Low complexity" evidence="6">
    <location>
        <begin position="59"/>
        <end position="73"/>
    </location>
</feature>
<dbReference type="AlphaFoldDB" id="U2R9Y2"/>
<protein>
    <recommendedName>
        <fullName evidence="3">beta-N-acetylhexosaminidase</fullName>
        <ecNumber evidence="3">3.2.1.52</ecNumber>
    </recommendedName>
</protein>
<evidence type="ECO:0000256" key="1">
    <source>
        <dbReference type="ARBA" id="ARBA00001231"/>
    </source>
</evidence>
<dbReference type="InterPro" id="IPR001764">
    <property type="entry name" value="Glyco_hydro_3_N"/>
</dbReference>
<feature type="domain" description="Glycoside hydrolase family 3 N-terminal" evidence="7">
    <location>
        <begin position="102"/>
        <end position="405"/>
    </location>
</feature>
<evidence type="ECO:0000256" key="3">
    <source>
        <dbReference type="ARBA" id="ARBA00012663"/>
    </source>
</evidence>
<gene>
    <name evidence="8" type="ORF">HMPREF0682_2076</name>
</gene>
<organism evidence="8 9">
    <name type="scientific">Propionibacterium acidifaciens F0233</name>
    <dbReference type="NCBI Taxonomy" id="553198"/>
    <lineage>
        <taxon>Bacteria</taxon>
        <taxon>Bacillati</taxon>
        <taxon>Actinomycetota</taxon>
        <taxon>Actinomycetes</taxon>
        <taxon>Propionibacteriales</taxon>
        <taxon>Propionibacteriaceae</taxon>
        <taxon>Propionibacterium</taxon>
    </lineage>
</organism>
<dbReference type="SUPFAM" id="SSF51445">
    <property type="entry name" value="(Trans)glycosidases"/>
    <property type="match status" value="1"/>
</dbReference>
<dbReference type="EC" id="3.2.1.52" evidence="3"/>
<evidence type="ECO:0000256" key="2">
    <source>
        <dbReference type="ARBA" id="ARBA00005336"/>
    </source>
</evidence>
<evidence type="ECO:0000256" key="5">
    <source>
        <dbReference type="ARBA" id="ARBA00023295"/>
    </source>
</evidence>
<dbReference type="EMBL" id="ACVN02000305">
    <property type="protein sequence ID" value="ERK50408.1"/>
    <property type="molecule type" value="Genomic_DNA"/>
</dbReference>
<dbReference type="GeneID" id="95360251"/>
<dbReference type="PROSITE" id="PS00775">
    <property type="entry name" value="GLYCOSYL_HYDROL_F3"/>
    <property type="match status" value="1"/>
</dbReference>
<dbReference type="InterPro" id="IPR019800">
    <property type="entry name" value="Glyco_hydro_3_AS"/>
</dbReference>
<keyword evidence="9" id="KW-1185">Reference proteome</keyword>
<evidence type="ECO:0000256" key="6">
    <source>
        <dbReference type="SAM" id="MobiDB-lite"/>
    </source>
</evidence>
<keyword evidence="4 8" id="KW-0378">Hydrolase</keyword>
<comment type="caution">
    <text evidence="8">The sequence shown here is derived from an EMBL/GenBank/DDBJ whole genome shotgun (WGS) entry which is preliminary data.</text>
</comment>
<reference evidence="8" key="1">
    <citation type="submission" date="2013-08" db="EMBL/GenBank/DDBJ databases">
        <authorList>
            <person name="Durkin A.S."/>
            <person name="Haft D.R."/>
            <person name="McCorrison J."/>
            <person name="Torralba M."/>
            <person name="Gillis M."/>
            <person name="Haft D.H."/>
            <person name="Methe B."/>
            <person name="Sutton G."/>
            <person name="Nelson K.E."/>
        </authorList>
    </citation>
    <scope>NUCLEOTIDE SEQUENCE [LARGE SCALE GENOMIC DNA]</scope>
    <source>
        <strain evidence="8">F0233</strain>
    </source>
</reference>
<comment type="catalytic activity">
    <reaction evidence="1">
        <text>Hydrolysis of terminal non-reducing N-acetyl-D-hexosamine residues in N-acetyl-beta-D-hexosaminides.</text>
        <dbReference type="EC" id="3.2.1.52"/>
    </reaction>
</comment>
<dbReference type="InterPro" id="IPR017853">
    <property type="entry name" value="GH"/>
</dbReference>
<dbReference type="Pfam" id="PF00933">
    <property type="entry name" value="Glyco_hydro_3"/>
    <property type="match status" value="1"/>
</dbReference>
<dbReference type="Proteomes" id="UP000017052">
    <property type="component" value="Unassembled WGS sequence"/>
</dbReference>
<sequence length="415" mass="41823">MRAGGTTGAVRRRGRVATGLVGAALLAMTTAGCAMGPWGSGGGEPSPSGTAGTPEKTRSTSAPPSAISSGAASPDAACSAKAASMSLSAQVQTLYMGAITQRTPSVAAGELGQQMVGSVILMTEPGSLDADDAAALTGALREQDSEALIAADQEGGEVTRLSGSGFTPIPSAEEQAGRPADRITSDWTTWAGELERAGVDLDLAPVADVVTADMSTRNQPIGQLGRGYGQTASDVTTNAGAVIAGMHAAGVTTSIKHFPGLGDVTANTDEAVAVDTTTRADSDTVGVFAALSGSTDTIMVGSAIYRQIDPDNPALFSSAIVTDLLRDRLGYGGVIVSDDLGAAAALDAYDVAGRGTRFLRAGGDLALDVDPSTVNEMVRNTLEAARSDQDFATQITDKAARVLTLKQRAGVVSCG</sequence>
<dbReference type="GO" id="GO:0005975">
    <property type="term" value="P:carbohydrate metabolic process"/>
    <property type="evidence" value="ECO:0007669"/>
    <property type="project" value="InterPro"/>
</dbReference>
<evidence type="ECO:0000256" key="4">
    <source>
        <dbReference type="ARBA" id="ARBA00022801"/>
    </source>
</evidence>
<feature type="region of interest" description="Disordered" evidence="6">
    <location>
        <begin position="36"/>
        <end position="73"/>
    </location>
</feature>
<dbReference type="Gene3D" id="3.20.20.300">
    <property type="entry name" value="Glycoside hydrolase, family 3, N-terminal domain"/>
    <property type="match status" value="1"/>
</dbReference>
<evidence type="ECO:0000313" key="8">
    <source>
        <dbReference type="EMBL" id="ERK50408.1"/>
    </source>
</evidence>
<dbReference type="PANTHER" id="PTHR30480:SF13">
    <property type="entry name" value="BETA-HEXOSAMINIDASE"/>
    <property type="match status" value="1"/>
</dbReference>
<dbReference type="RefSeq" id="WP_021798739.1">
    <property type="nucleotide sequence ID" value="NZ_ACVN02000305.1"/>
</dbReference>
<dbReference type="GO" id="GO:0004563">
    <property type="term" value="F:beta-N-acetylhexosaminidase activity"/>
    <property type="evidence" value="ECO:0007669"/>
    <property type="project" value="UniProtKB-EC"/>
</dbReference>
<dbReference type="PROSITE" id="PS51257">
    <property type="entry name" value="PROKAR_LIPOPROTEIN"/>
    <property type="match status" value="1"/>
</dbReference>
<name>U2R9Y2_9ACTN</name>
<dbReference type="PANTHER" id="PTHR30480">
    <property type="entry name" value="BETA-HEXOSAMINIDASE-RELATED"/>
    <property type="match status" value="1"/>
</dbReference>
<dbReference type="InterPro" id="IPR036962">
    <property type="entry name" value="Glyco_hydro_3_N_sf"/>
</dbReference>
<feature type="region of interest" description="Disordered" evidence="6">
    <location>
        <begin position="159"/>
        <end position="181"/>
    </location>
</feature>
<evidence type="ECO:0000313" key="9">
    <source>
        <dbReference type="Proteomes" id="UP000017052"/>
    </source>
</evidence>